<dbReference type="PANTHER" id="PTHR24567:SF75">
    <property type="entry name" value="FUMARATE AND NITRATE REDUCTION REGULATORY PROTEIN"/>
    <property type="match status" value="1"/>
</dbReference>
<keyword evidence="2" id="KW-0238">DNA-binding</keyword>
<proteinExistence type="predicted"/>
<reference evidence="6 7" key="1">
    <citation type="submission" date="2022-04" db="EMBL/GenBank/DDBJ databases">
        <title>Pseudomonas knackmussii B09-2.</title>
        <authorList>
            <person name="Deng Y."/>
        </authorList>
    </citation>
    <scope>NUCLEOTIDE SEQUENCE [LARGE SCALE GENOMIC DNA]</scope>
    <source>
        <strain evidence="6 7">B09-2</strain>
    </source>
</reference>
<keyword evidence="1" id="KW-0805">Transcription regulation</keyword>
<feature type="domain" description="HTH crp-type" evidence="5">
    <location>
        <begin position="158"/>
        <end position="231"/>
    </location>
</feature>
<evidence type="ECO:0000256" key="1">
    <source>
        <dbReference type="ARBA" id="ARBA00023015"/>
    </source>
</evidence>
<dbReference type="Pfam" id="PF00027">
    <property type="entry name" value="cNMP_binding"/>
    <property type="match status" value="1"/>
</dbReference>
<dbReference type="PANTHER" id="PTHR24567">
    <property type="entry name" value="CRP FAMILY TRANSCRIPTIONAL REGULATORY PROTEIN"/>
    <property type="match status" value="1"/>
</dbReference>
<evidence type="ECO:0000256" key="2">
    <source>
        <dbReference type="ARBA" id="ARBA00023125"/>
    </source>
</evidence>
<name>A0ABY4KPN8_9PSED</name>
<dbReference type="Proteomes" id="UP000831189">
    <property type="component" value="Chromosome"/>
</dbReference>
<keyword evidence="3" id="KW-0804">Transcription</keyword>
<organism evidence="6 7">
    <name type="scientific">Pseudomonas knackmussii</name>
    <dbReference type="NCBI Taxonomy" id="65741"/>
    <lineage>
        <taxon>Bacteria</taxon>
        <taxon>Pseudomonadati</taxon>
        <taxon>Pseudomonadota</taxon>
        <taxon>Gammaproteobacteria</taxon>
        <taxon>Pseudomonadales</taxon>
        <taxon>Pseudomonadaceae</taxon>
        <taxon>Pseudomonas</taxon>
    </lineage>
</organism>
<evidence type="ECO:0000259" key="5">
    <source>
        <dbReference type="PROSITE" id="PS51063"/>
    </source>
</evidence>
<dbReference type="SUPFAM" id="SSF46785">
    <property type="entry name" value="Winged helix' DNA-binding domain"/>
    <property type="match status" value="1"/>
</dbReference>
<dbReference type="CDD" id="cd00038">
    <property type="entry name" value="CAP_ED"/>
    <property type="match status" value="1"/>
</dbReference>
<evidence type="ECO:0000313" key="6">
    <source>
        <dbReference type="EMBL" id="UPQ82767.1"/>
    </source>
</evidence>
<protein>
    <submittedName>
        <fullName evidence="6">Helix-turn-helix domain-containing protein</fullName>
    </submittedName>
</protein>
<evidence type="ECO:0000313" key="7">
    <source>
        <dbReference type="Proteomes" id="UP000831189"/>
    </source>
</evidence>
<dbReference type="Gene3D" id="1.10.10.10">
    <property type="entry name" value="Winged helix-like DNA-binding domain superfamily/Winged helix DNA-binding domain"/>
    <property type="match status" value="1"/>
</dbReference>
<dbReference type="InterPro" id="IPR000595">
    <property type="entry name" value="cNMP-bd_dom"/>
</dbReference>
<keyword evidence="7" id="KW-1185">Reference proteome</keyword>
<dbReference type="PRINTS" id="PR00034">
    <property type="entry name" value="HTHCRP"/>
</dbReference>
<dbReference type="Gene3D" id="2.60.120.10">
    <property type="entry name" value="Jelly Rolls"/>
    <property type="match status" value="1"/>
</dbReference>
<feature type="domain" description="Cyclic nucleotide-binding" evidence="4">
    <location>
        <begin position="24"/>
        <end position="98"/>
    </location>
</feature>
<dbReference type="InterPro" id="IPR018490">
    <property type="entry name" value="cNMP-bd_dom_sf"/>
</dbReference>
<evidence type="ECO:0000256" key="3">
    <source>
        <dbReference type="ARBA" id="ARBA00023163"/>
    </source>
</evidence>
<dbReference type="InterPro" id="IPR036388">
    <property type="entry name" value="WH-like_DNA-bd_sf"/>
</dbReference>
<accession>A0ABY4KPN8</accession>
<dbReference type="SMART" id="SM00100">
    <property type="entry name" value="cNMP"/>
    <property type="match status" value="1"/>
</dbReference>
<dbReference type="InterPro" id="IPR012318">
    <property type="entry name" value="HTH_CRP"/>
</dbReference>
<gene>
    <name evidence="6" type="ORF">M0M42_20700</name>
</gene>
<dbReference type="Pfam" id="PF13545">
    <property type="entry name" value="HTH_Crp_2"/>
    <property type="match status" value="1"/>
</dbReference>
<dbReference type="SMART" id="SM00419">
    <property type="entry name" value="HTH_CRP"/>
    <property type="match status" value="1"/>
</dbReference>
<dbReference type="SUPFAM" id="SSF51206">
    <property type="entry name" value="cAMP-binding domain-like"/>
    <property type="match status" value="1"/>
</dbReference>
<dbReference type="PROSITE" id="PS50042">
    <property type="entry name" value="CNMP_BINDING_3"/>
    <property type="match status" value="1"/>
</dbReference>
<dbReference type="InterPro" id="IPR036390">
    <property type="entry name" value="WH_DNA-bd_sf"/>
</dbReference>
<dbReference type="PROSITE" id="PS51063">
    <property type="entry name" value="HTH_CRP_2"/>
    <property type="match status" value="1"/>
</dbReference>
<dbReference type="InterPro" id="IPR014710">
    <property type="entry name" value="RmlC-like_jellyroll"/>
</dbReference>
<sequence length="265" mass="28848">MELIELAGADRAHCRRCIRAAQCLPSVLKRRDLNTLERLVTNVPMLNKGDQLFAAGQAADALYVLRSGALQSSTINGYGNEQIMAFLLAGDFVGVTALHEGVYMTTTMAMQTSSVCKIPFDAVAQLSASNPSLDRYLARLLGRELQACRQARLRLAAPRSKTRVARFISQLMTTLAGRGLSATHFRLPMARWQIANHLGLAIESLSRVLASFRAQGIVEVRNREVVVHDPARLQQLADGLLFEGVAEGGEGSPVLRLVANAGRRV</sequence>
<dbReference type="EMBL" id="CP096208">
    <property type="protein sequence ID" value="UPQ82767.1"/>
    <property type="molecule type" value="Genomic_DNA"/>
</dbReference>
<evidence type="ECO:0000259" key="4">
    <source>
        <dbReference type="PROSITE" id="PS50042"/>
    </source>
</evidence>
<dbReference type="InterPro" id="IPR050397">
    <property type="entry name" value="Env_Response_Regulators"/>
</dbReference>